<evidence type="ECO:0000313" key="3">
    <source>
        <dbReference type="Proteomes" id="UP000813461"/>
    </source>
</evidence>
<evidence type="ECO:0000313" key="2">
    <source>
        <dbReference type="EMBL" id="KAH7078363.1"/>
    </source>
</evidence>
<protein>
    <submittedName>
        <fullName evidence="2">Uncharacterized protein</fullName>
    </submittedName>
</protein>
<comment type="caution">
    <text evidence="2">The sequence shown here is derived from an EMBL/GenBank/DDBJ whole genome shotgun (WGS) entry which is preliminary data.</text>
</comment>
<dbReference type="EMBL" id="JAGMVJ010000017">
    <property type="protein sequence ID" value="KAH7078363.1"/>
    <property type="molecule type" value="Genomic_DNA"/>
</dbReference>
<gene>
    <name evidence="2" type="ORF">FB567DRAFT_552357</name>
</gene>
<organism evidence="2 3">
    <name type="scientific">Paraphoma chrysanthemicola</name>
    <dbReference type="NCBI Taxonomy" id="798071"/>
    <lineage>
        <taxon>Eukaryota</taxon>
        <taxon>Fungi</taxon>
        <taxon>Dikarya</taxon>
        <taxon>Ascomycota</taxon>
        <taxon>Pezizomycotina</taxon>
        <taxon>Dothideomycetes</taxon>
        <taxon>Pleosporomycetidae</taxon>
        <taxon>Pleosporales</taxon>
        <taxon>Pleosporineae</taxon>
        <taxon>Phaeosphaeriaceae</taxon>
        <taxon>Paraphoma</taxon>
    </lineage>
</organism>
<sequence>MTATLRRGAGSLLHLKRFAWAGAAAGVRQDRPPFDLTEICDEGPDSPGESRRPANRTTPTSAPPKPHYRPANYAGKHGNASSQMPKCQFLRMLPSLVLGHSSCAAAPVT</sequence>
<dbReference type="Proteomes" id="UP000813461">
    <property type="component" value="Unassembled WGS sequence"/>
</dbReference>
<dbReference type="AlphaFoldDB" id="A0A8K0VUG2"/>
<evidence type="ECO:0000256" key="1">
    <source>
        <dbReference type="SAM" id="MobiDB-lite"/>
    </source>
</evidence>
<proteinExistence type="predicted"/>
<reference evidence="2" key="1">
    <citation type="journal article" date="2021" name="Nat. Commun.">
        <title>Genetic determinants of endophytism in the Arabidopsis root mycobiome.</title>
        <authorList>
            <person name="Mesny F."/>
            <person name="Miyauchi S."/>
            <person name="Thiergart T."/>
            <person name="Pickel B."/>
            <person name="Atanasova L."/>
            <person name="Karlsson M."/>
            <person name="Huettel B."/>
            <person name="Barry K.W."/>
            <person name="Haridas S."/>
            <person name="Chen C."/>
            <person name="Bauer D."/>
            <person name="Andreopoulos W."/>
            <person name="Pangilinan J."/>
            <person name="LaButti K."/>
            <person name="Riley R."/>
            <person name="Lipzen A."/>
            <person name="Clum A."/>
            <person name="Drula E."/>
            <person name="Henrissat B."/>
            <person name="Kohler A."/>
            <person name="Grigoriev I.V."/>
            <person name="Martin F.M."/>
            <person name="Hacquard S."/>
        </authorList>
    </citation>
    <scope>NUCLEOTIDE SEQUENCE</scope>
    <source>
        <strain evidence="2">MPI-SDFR-AT-0120</strain>
    </source>
</reference>
<name>A0A8K0VUG2_9PLEO</name>
<keyword evidence="3" id="KW-1185">Reference proteome</keyword>
<feature type="region of interest" description="Disordered" evidence="1">
    <location>
        <begin position="31"/>
        <end position="82"/>
    </location>
</feature>
<accession>A0A8K0VUG2</accession>